<dbReference type="SUPFAM" id="SSF51735">
    <property type="entry name" value="NAD(P)-binding Rossmann-fold domains"/>
    <property type="match status" value="1"/>
</dbReference>
<organism evidence="3 4">
    <name type="scientific">Corynebacterium oculi</name>
    <dbReference type="NCBI Taxonomy" id="1544416"/>
    <lineage>
        <taxon>Bacteria</taxon>
        <taxon>Bacillati</taxon>
        <taxon>Actinomycetota</taxon>
        <taxon>Actinomycetes</taxon>
        <taxon>Mycobacteriales</taxon>
        <taxon>Corynebacteriaceae</taxon>
        <taxon>Corynebacterium</taxon>
    </lineage>
</organism>
<evidence type="ECO:0000313" key="4">
    <source>
        <dbReference type="Proteomes" id="UP000050517"/>
    </source>
</evidence>
<dbReference type="Pfam" id="PF13460">
    <property type="entry name" value="NAD_binding_10"/>
    <property type="match status" value="1"/>
</dbReference>
<dbReference type="STRING" id="1544416.Cocul_02364"/>
<evidence type="ECO:0000259" key="2">
    <source>
        <dbReference type="Pfam" id="PF13460"/>
    </source>
</evidence>
<accession>A0A0Q1DTJ4</accession>
<sequence>MKVAVLGGTGFIGSKLVEKLKENGHEAEAHSRSTGLNLLTGAGLGEALRGTQAAVVSINAPQLDASAVDFFRTTMRNTVDAAQRAGVGHVVLLSIVGIDQVPDVGYYRAKVEEENVPGFPSPSSAPLSSWSSSRGSWSGPPRAIPSGCPPPPCSR</sequence>
<keyword evidence="4" id="KW-1185">Reference proteome</keyword>
<dbReference type="InterPro" id="IPR016040">
    <property type="entry name" value="NAD(P)-bd_dom"/>
</dbReference>
<dbReference type="Proteomes" id="UP000050517">
    <property type="component" value="Unassembled WGS sequence"/>
</dbReference>
<dbReference type="EMBL" id="LKST01000004">
    <property type="protein sequence ID" value="KQB83389.1"/>
    <property type="molecule type" value="Genomic_DNA"/>
</dbReference>
<comment type="caution">
    <text evidence="3">The sequence shown here is derived from an EMBL/GenBank/DDBJ whole genome shotgun (WGS) entry which is preliminary data.</text>
</comment>
<evidence type="ECO:0000313" key="3">
    <source>
        <dbReference type="EMBL" id="KQB83389.1"/>
    </source>
</evidence>
<feature type="compositionally biased region" description="Low complexity" evidence="1">
    <location>
        <begin position="121"/>
        <end position="141"/>
    </location>
</feature>
<feature type="region of interest" description="Disordered" evidence="1">
    <location>
        <begin position="115"/>
        <end position="155"/>
    </location>
</feature>
<feature type="domain" description="NAD(P)-binding" evidence="2">
    <location>
        <begin position="7"/>
        <end position="102"/>
    </location>
</feature>
<proteinExistence type="predicted"/>
<reference evidence="3 4" key="1">
    <citation type="submission" date="2015-10" db="EMBL/GenBank/DDBJ databases">
        <title>Corynebacteirum lowii and Corynebacterium oculi species nova, derived from human clinical disease and and emended description of Corynebacterium mastiditis.</title>
        <authorList>
            <person name="Bernard K."/>
            <person name="Pacheco A.L."/>
            <person name="Mcdougall C."/>
            <person name="Burtx T."/>
            <person name="Weibe D."/>
            <person name="Tyler S."/>
            <person name="Olson A.B."/>
            <person name="Cnockaert M."/>
            <person name="Eguchi H."/>
            <person name="Kuwahara T."/>
            <person name="Nakayama-Imaohji H."/>
            <person name="Boudewijins M."/>
            <person name="Van Hoecke F."/>
            <person name="Bernier A.-M."/>
            <person name="Vandamme P."/>
        </authorList>
    </citation>
    <scope>NUCLEOTIDE SEQUENCE [LARGE SCALE GENOMIC DNA]</scope>
    <source>
        <strain evidence="3 4">NML 130210</strain>
    </source>
</reference>
<dbReference type="AlphaFoldDB" id="A0A0Q1DTJ4"/>
<evidence type="ECO:0000256" key="1">
    <source>
        <dbReference type="SAM" id="MobiDB-lite"/>
    </source>
</evidence>
<dbReference type="PATRIC" id="fig|1544416.3.peg.2372"/>
<protein>
    <recommendedName>
        <fullName evidence="2">NAD(P)-binding domain-containing protein</fullName>
    </recommendedName>
</protein>
<dbReference type="Gene3D" id="3.40.50.720">
    <property type="entry name" value="NAD(P)-binding Rossmann-like Domain"/>
    <property type="match status" value="1"/>
</dbReference>
<dbReference type="RefSeq" id="WP_211257130.1">
    <property type="nucleotide sequence ID" value="NZ_LKST01000004.1"/>
</dbReference>
<name>A0A0Q1DTJ4_9CORY</name>
<gene>
    <name evidence="3" type="ORF">Cocul_02364</name>
</gene>
<dbReference type="InterPro" id="IPR036291">
    <property type="entry name" value="NAD(P)-bd_dom_sf"/>
</dbReference>